<dbReference type="Proteomes" id="UP000707071">
    <property type="component" value="Unassembled WGS sequence"/>
</dbReference>
<gene>
    <name evidence="2" type="ORF">E4U09_005896</name>
</gene>
<evidence type="ECO:0000313" key="3">
    <source>
        <dbReference type="Proteomes" id="UP000707071"/>
    </source>
</evidence>
<comment type="caution">
    <text evidence="2">The sequence shown here is derived from an EMBL/GenBank/DDBJ whole genome shotgun (WGS) entry which is preliminary data.</text>
</comment>
<accession>A0A9P7QNZ7</accession>
<feature type="region of interest" description="Disordered" evidence="1">
    <location>
        <begin position="1"/>
        <end position="69"/>
    </location>
</feature>
<feature type="compositionally biased region" description="Polar residues" evidence="1">
    <location>
        <begin position="18"/>
        <end position="32"/>
    </location>
</feature>
<name>A0A9P7QNZ7_9HYPO</name>
<reference evidence="2 3" key="1">
    <citation type="journal article" date="2020" name="bioRxiv">
        <title>Whole genome comparisons of ergot fungi reveals the divergence and evolution of species within the genus Claviceps are the result of varying mechanisms driving genome evolution and host range expansion.</title>
        <authorList>
            <person name="Wyka S.A."/>
            <person name="Mondo S.J."/>
            <person name="Liu M."/>
            <person name="Dettman J."/>
            <person name="Nalam V."/>
            <person name="Broders K.D."/>
        </authorList>
    </citation>
    <scope>NUCLEOTIDE SEQUENCE [LARGE SCALE GENOMIC DNA]</scope>
    <source>
        <strain evidence="2 3">Clav52</strain>
    </source>
</reference>
<dbReference type="EMBL" id="SRRH01000051">
    <property type="protein sequence ID" value="KAG6301083.1"/>
    <property type="molecule type" value="Genomic_DNA"/>
</dbReference>
<evidence type="ECO:0000313" key="2">
    <source>
        <dbReference type="EMBL" id="KAG6301083.1"/>
    </source>
</evidence>
<proteinExistence type="predicted"/>
<evidence type="ECO:0000256" key="1">
    <source>
        <dbReference type="SAM" id="MobiDB-lite"/>
    </source>
</evidence>
<dbReference type="AlphaFoldDB" id="A0A9P7QNZ7"/>
<organism evidence="2 3">
    <name type="scientific">Claviceps aff. purpurea</name>
    <dbReference type="NCBI Taxonomy" id="1967640"/>
    <lineage>
        <taxon>Eukaryota</taxon>
        <taxon>Fungi</taxon>
        <taxon>Dikarya</taxon>
        <taxon>Ascomycota</taxon>
        <taxon>Pezizomycotina</taxon>
        <taxon>Sordariomycetes</taxon>
        <taxon>Hypocreomycetidae</taxon>
        <taxon>Hypocreales</taxon>
        <taxon>Clavicipitaceae</taxon>
        <taxon>Claviceps</taxon>
    </lineage>
</organism>
<protein>
    <submittedName>
        <fullName evidence="2">Uncharacterized protein</fullName>
    </submittedName>
</protein>
<keyword evidence="3" id="KW-1185">Reference proteome</keyword>
<sequence>MSDRTQEQRGSSLRLCICQSTPPKAESTTIINPPTIRDPANQTGPGSGFASEAAAQDQGLAGRRAAATS</sequence>